<feature type="compositionally biased region" description="Pro residues" evidence="10">
    <location>
        <begin position="388"/>
        <end position="397"/>
    </location>
</feature>
<evidence type="ECO:0000256" key="7">
    <source>
        <dbReference type="ARBA" id="ARBA00022679"/>
    </source>
</evidence>
<keyword evidence="9" id="KW-0460">Magnesium</keyword>
<feature type="domain" description="PAP-associated" evidence="11">
    <location>
        <begin position="275"/>
        <end position="339"/>
    </location>
</feature>
<feature type="compositionally biased region" description="Basic and acidic residues" evidence="10">
    <location>
        <begin position="511"/>
        <end position="522"/>
    </location>
</feature>
<feature type="domain" description="Poly(A) RNA polymerase mitochondrial-like central palm" evidence="12">
    <location>
        <begin position="40"/>
        <end position="178"/>
    </location>
</feature>
<dbReference type="Gene3D" id="1.10.1410.10">
    <property type="match status" value="1"/>
</dbReference>
<dbReference type="GO" id="GO:0046872">
    <property type="term" value="F:metal ion binding"/>
    <property type="evidence" value="ECO:0007669"/>
    <property type="project" value="UniProtKB-KW"/>
</dbReference>
<dbReference type="EC" id="2.7.7.19" evidence="5"/>
<feature type="compositionally biased region" description="Polar residues" evidence="10">
    <location>
        <begin position="756"/>
        <end position="765"/>
    </location>
</feature>
<organism evidence="13 14">
    <name type="scientific">Athelia psychrophila</name>
    <dbReference type="NCBI Taxonomy" id="1759441"/>
    <lineage>
        <taxon>Eukaryota</taxon>
        <taxon>Fungi</taxon>
        <taxon>Dikarya</taxon>
        <taxon>Basidiomycota</taxon>
        <taxon>Agaricomycotina</taxon>
        <taxon>Agaricomycetes</taxon>
        <taxon>Agaricomycetidae</taxon>
        <taxon>Atheliales</taxon>
        <taxon>Atheliaceae</taxon>
        <taxon>Athelia</taxon>
    </lineage>
</organism>
<dbReference type="InterPro" id="IPR043519">
    <property type="entry name" value="NT_sf"/>
</dbReference>
<keyword evidence="14" id="KW-1185">Reference proteome</keyword>
<dbReference type="GO" id="GO:1990817">
    <property type="term" value="F:poly(A) RNA polymerase activity"/>
    <property type="evidence" value="ECO:0007669"/>
    <property type="project" value="UniProtKB-EC"/>
</dbReference>
<reference evidence="13 14" key="1">
    <citation type="journal article" date="2016" name="Mol. Biol. Evol.">
        <title>Comparative Genomics of Early-Diverging Mushroom-Forming Fungi Provides Insights into the Origins of Lignocellulose Decay Capabilities.</title>
        <authorList>
            <person name="Nagy L.G."/>
            <person name="Riley R."/>
            <person name="Tritt A."/>
            <person name="Adam C."/>
            <person name="Daum C."/>
            <person name="Floudas D."/>
            <person name="Sun H."/>
            <person name="Yadav J.S."/>
            <person name="Pangilinan J."/>
            <person name="Larsson K.H."/>
            <person name="Matsuura K."/>
            <person name="Barry K."/>
            <person name="Labutti K."/>
            <person name="Kuo R."/>
            <person name="Ohm R.A."/>
            <person name="Bhattacharya S.S."/>
            <person name="Shirouzu T."/>
            <person name="Yoshinaga Y."/>
            <person name="Martin F.M."/>
            <person name="Grigoriev I.V."/>
            <person name="Hibbett D.S."/>
        </authorList>
    </citation>
    <scope>NUCLEOTIDE SEQUENCE [LARGE SCALE GENOMIC DNA]</scope>
    <source>
        <strain evidence="13 14">CBS 109695</strain>
    </source>
</reference>
<dbReference type="InterPro" id="IPR054708">
    <property type="entry name" value="MTPAP-like_central"/>
</dbReference>
<feature type="compositionally biased region" description="Polar residues" evidence="10">
    <location>
        <begin position="714"/>
        <end position="729"/>
    </location>
</feature>
<feature type="compositionally biased region" description="Low complexity" evidence="10">
    <location>
        <begin position="804"/>
        <end position="833"/>
    </location>
</feature>
<dbReference type="PANTHER" id="PTHR12271:SF40">
    <property type="entry name" value="POLY(A) RNA POLYMERASE GLD2"/>
    <property type="match status" value="1"/>
</dbReference>
<dbReference type="OrthoDB" id="407432at2759"/>
<keyword evidence="6" id="KW-0963">Cytoplasm</keyword>
<dbReference type="Proteomes" id="UP000076532">
    <property type="component" value="Unassembled WGS sequence"/>
</dbReference>
<dbReference type="InterPro" id="IPR002058">
    <property type="entry name" value="PAP_assoc"/>
</dbReference>
<dbReference type="EMBL" id="KV417649">
    <property type="protein sequence ID" value="KZP12304.1"/>
    <property type="molecule type" value="Genomic_DNA"/>
</dbReference>
<feature type="region of interest" description="Disordered" evidence="10">
    <location>
        <begin position="1"/>
        <end position="20"/>
    </location>
</feature>
<name>A0A166B5U4_9AGAM</name>
<evidence type="ECO:0000259" key="11">
    <source>
        <dbReference type="Pfam" id="PF03828"/>
    </source>
</evidence>
<proteinExistence type="inferred from homology"/>
<dbReference type="AlphaFoldDB" id="A0A166B5U4"/>
<feature type="compositionally biased region" description="Polar residues" evidence="10">
    <location>
        <begin position="661"/>
        <end position="678"/>
    </location>
</feature>
<feature type="region of interest" description="Disordered" evidence="10">
    <location>
        <begin position="384"/>
        <end position="615"/>
    </location>
</feature>
<dbReference type="GO" id="GO:0005737">
    <property type="term" value="C:cytoplasm"/>
    <property type="evidence" value="ECO:0007669"/>
    <property type="project" value="UniProtKB-SubCell"/>
</dbReference>
<dbReference type="Pfam" id="PF03828">
    <property type="entry name" value="PAP_assoc"/>
    <property type="match status" value="1"/>
</dbReference>
<dbReference type="Gene3D" id="3.30.460.10">
    <property type="entry name" value="Beta Polymerase, domain 2"/>
    <property type="match status" value="1"/>
</dbReference>
<dbReference type="GO" id="GO:0010605">
    <property type="term" value="P:negative regulation of macromolecule metabolic process"/>
    <property type="evidence" value="ECO:0007669"/>
    <property type="project" value="UniProtKB-ARBA"/>
</dbReference>
<evidence type="ECO:0000313" key="14">
    <source>
        <dbReference type="Proteomes" id="UP000076532"/>
    </source>
</evidence>
<evidence type="ECO:0000256" key="9">
    <source>
        <dbReference type="ARBA" id="ARBA00022842"/>
    </source>
</evidence>
<evidence type="ECO:0000256" key="4">
    <source>
        <dbReference type="ARBA" id="ARBA00008593"/>
    </source>
</evidence>
<feature type="compositionally biased region" description="Low complexity" evidence="10">
    <location>
        <begin position="766"/>
        <end position="784"/>
    </location>
</feature>
<feature type="compositionally biased region" description="Polar residues" evidence="10">
    <location>
        <begin position="547"/>
        <end position="556"/>
    </location>
</feature>
<evidence type="ECO:0000313" key="13">
    <source>
        <dbReference type="EMBL" id="KZP12304.1"/>
    </source>
</evidence>
<evidence type="ECO:0000256" key="1">
    <source>
        <dbReference type="ARBA" id="ARBA00001936"/>
    </source>
</evidence>
<feature type="compositionally biased region" description="Polar residues" evidence="10">
    <location>
        <begin position="410"/>
        <end position="420"/>
    </location>
</feature>
<dbReference type="PANTHER" id="PTHR12271">
    <property type="entry name" value="POLY A POLYMERASE CID PAP -RELATED"/>
    <property type="match status" value="1"/>
</dbReference>
<evidence type="ECO:0000256" key="10">
    <source>
        <dbReference type="SAM" id="MobiDB-lite"/>
    </source>
</evidence>
<evidence type="ECO:0000256" key="2">
    <source>
        <dbReference type="ARBA" id="ARBA00001946"/>
    </source>
</evidence>
<feature type="compositionally biased region" description="Basic and acidic residues" evidence="10">
    <location>
        <begin position="437"/>
        <end position="456"/>
    </location>
</feature>
<dbReference type="CDD" id="cd05402">
    <property type="entry name" value="NT_PAP_TUTase"/>
    <property type="match status" value="1"/>
</dbReference>
<evidence type="ECO:0000256" key="3">
    <source>
        <dbReference type="ARBA" id="ARBA00004496"/>
    </source>
</evidence>
<comment type="cofactor">
    <cofactor evidence="1">
        <name>Mn(2+)</name>
        <dbReference type="ChEBI" id="CHEBI:29035"/>
    </cofactor>
</comment>
<evidence type="ECO:0000256" key="5">
    <source>
        <dbReference type="ARBA" id="ARBA00012388"/>
    </source>
</evidence>
<evidence type="ECO:0000256" key="6">
    <source>
        <dbReference type="ARBA" id="ARBA00022490"/>
    </source>
</evidence>
<evidence type="ECO:0000259" key="12">
    <source>
        <dbReference type="Pfam" id="PF22600"/>
    </source>
</evidence>
<feature type="compositionally biased region" description="Polar residues" evidence="10">
    <location>
        <begin position="1"/>
        <end position="12"/>
    </location>
</feature>
<evidence type="ECO:0000256" key="8">
    <source>
        <dbReference type="ARBA" id="ARBA00022723"/>
    </source>
</evidence>
<dbReference type="SUPFAM" id="SSF81631">
    <property type="entry name" value="PAP/OAS1 substrate-binding domain"/>
    <property type="match status" value="1"/>
</dbReference>
<dbReference type="GO" id="GO:0031123">
    <property type="term" value="P:RNA 3'-end processing"/>
    <property type="evidence" value="ECO:0007669"/>
    <property type="project" value="TreeGrafter"/>
</dbReference>
<feature type="compositionally biased region" description="Low complexity" evidence="10">
    <location>
        <begin position="496"/>
        <end position="507"/>
    </location>
</feature>
<comment type="similarity">
    <text evidence="4">Belongs to the DNA polymerase type-B-like family.</text>
</comment>
<keyword evidence="8" id="KW-0479">Metal-binding</keyword>
<accession>A0A166B5U4</accession>
<dbReference type="Pfam" id="PF22600">
    <property type="entry name" value="MTPAP-like_central"/>
    <property type="match status" value="1"/>
</dbReference>
<sequence length="878" mass="96040">MATQTMSGAQSPHTHHQPLGNLVPGATQRKYFRQKFVADLSQCLLDFVIQLLPTAEEMAVKEDVRKLLERLIRTIEPDSRLLSFGSTANGFSLRNSDMDLCCLIDSDERLAAADLVTMLGDLLERETKFHVKPLPHARIPIVKLSLDPSPGLPLGIACDIGFENRLALENTRLLMCYAMVDPTRVRTMVLFLKVWSKRRKINSPYQGTLSSYGYVLLVLYFLVHVKNPPVLPNLQQMPPLRPISKEETHVGEHNTWFFDDIELLRQRWQSANTESVAELLIEFFRYYSRDFSYNTGVASIRSGLLKKETKGWQNDLSSSRFHDARERNRLCIEDPFEIDFNVSRCVTKDGLYTIRGEFMRASRILAARPERAIVALAQLCEERKEEPAPTPDPPSIFIPPRLSSIPPQTPYTVGSGSGSLPSPEKLAPTTKPGDAAIRIEDPSKPPLEHMAPKRSEWTSPPPPEASSADHTSFESKLGLGLELATSSTEARERQESCTSSSSTASEVFSDEEPRSDTDDARSVHSFTEGASPSAPAFHRPSWHLHGSDSSTRNSPSPRGVVAELPGNAGQRGRFTRPTDIEQDPRNVVIPGQPQNSLTAPYKSEASRRSISGPPRAFNRLSWSSLMPVALVTPLPPSPSHSGSGSPVKAHPHSQDVYYETGSRQSPVLYSTSPGQGRQSPIFPYQQRQYHMALGGPGPPSSTPSRNSYRAEPSHLNQPRSPITPTTTPGPYNPRPTHHHTQSNATITAPSPRAHPSQFTQNYKYNSSTSSPSQSRSQSRSPLSSINILPPGHRHQFADSPPSPLASASCGSGSPTPSSTGYATSVSASPPSSSSEEDLAKSKYQKGLKSAIHAVKNGFLNAGPGGCAAPLNGSQGSTP</sequence>
<gene>
    <name evidence="13" type="ORF">FIBSPDRAFT_836332</name>
</gene>
<dbReference type="SUPFAM" id="SSF81301">
    <property type="entry name" value="Nucleotidyltransferase"/>
    <property type="match status" value="1"/>
</dbReference>
<feature type="region of interest" description="Disordered" evidence="10">
    <location>
        <begin position="629"/>
        <end position="844"/>
    </location>
</feature>
<comment type="cofactor">
    <cofactor evidence="2">
        <name>Mg(2+)</name>
        <dbReference type="ChEBI" id="CHEBI:18420"/>
    </cofactor>
</comment>
<protein>
    <recommendedName>
        <fullName evidence="5">polynucleotide adenylyltransferase</fullName>
        <ecNumber evidence="5">2.7.7.19</ecNumber>
    </recommendedName>
</protein>
<dbReference type="STRING" id="436010.A0A166B5U4"/>
<comment type="subcellular location">
    <subcellularLocation>
        <location evidence="3">Cytoplasm</location>
    </subcellularLocation>
</comment>
<keyword evidence="7" id="KW-0808">Transferase</keyword>